<accession>A0A4Y2LFN7</accession>
<dbReference type="SUPFAM" id="SSF53098">
    <property type="entry name" value="Ribonuclease H-like"/>
    <property type="match status" value="1"/>
</dbReference>
<dbReference type="Gene3D" id="3.30.420.10">
    <property type="entry name" value="Ribonuclease H-like superfamily/Ribonuclease H"/>
    <property type="match status" value="1"/>
</dbReference>
<reference evidence="2 3" key="1">
    <citation type="journal article" date="2019" name="Sci. Rep.">
        <title>Orb-weaving spider Araneus ventricosus genome elucidates the spidroin gene catalogue.</title>
        <authorList>
            <person name="Kono N."/>
            <person name="Nakamura H."/>
            <person name="Ohtoshi R."/>
            <person name="Moran D.A.P."/>
            <person name="Shinohara A."/>
            <person name="Yoshida Y."/>
            <person name="Fujiwara M."/>
            <person name="Mori M."/>
            <person name="Tomita M."/>
            <person name="Arakawa K."/>
        </authorList>
    </citation>
    <scope>NUCLEOTIDE SEQUENCE [LARGE SCALE GENOMIC DNA]</scope>
</reference>
<protein>
    <submittedName>
        <fullName evidence="2">Uncharacterized protein</fullName>
    </submittedName>
</protein>
<dbReference type="GO" id="GO:0003676">
    <property type="term" value="F:nucleic acid binding"/>
    <property type="evidence" value="ECO:0007669"/>
    <property type="project" value="InterPro"/>
</dbReference>
<evidence type="ECO:0000313" key="2">
    <source>
        <dbReference type="EMBL" id="GBN12416.1"/>
    </source>
</evidence>
<gene>
    <name evidence="2" type="ORF">AVEN_245412_1</name>
</gene>
<dbReference type="InterPro" id="IPR012337">
    <property type="entry name" value="RNaseH-like_sf"/>
</dbReference>
<feature type="region of interest" description="Disordered" evidence="1">
    <location>
        <begin position="46"/>
        <end position="103"/>
    </location>
</feature>
<proteinExistence type="predicted"/>
<dbReference type="AlphaFoldDB" id="A0A4Y2LFN7"/>
<dbReference type="InterPro" id="IPR036397">
    <property type="entry name" value="RNaseH_sf"/>
</dbReference>
<evidence type="ECO:0000313" key="3">
    <source>
        <dbReference type="Proteomes" id="UP000499080"/>
    </source>
</evidence>
<evidence type="ECO:0000256" key="1">
    <source>
        <dbReference type="SAM" id="MobiDB-lite"/>
    </source>
</evidence>
<dbReference type="OrthoDB" id="8070015at2759"/>
<keyword evidence="3" id="KW-1185">Reference proteome</keyword>
<feature type="compositionally biased region" description="Basic residues" evidence="1">
    <location>
        <begin position="84"/>
        <end position="95"/>
    </location>
</feature>
<dbReference type="Proteomes" id="UP000499080">
    <property type="component" value="Unassembled WGS sequence"/>
</dbReference>
<sequence length="188" mass="20668">MYALTLQCKYPARIALGSSGVEKTQQKALHHPTAIPSLPFGCIQDKCNSSPANNTRSPSTPPPNPNGGKIRQPNKTQKANTKLPRNHSSRRHRNQSQRLDLPPSSFLQINQISLDDGGPSSLDSTNKVLIFTDGSRTEEGVGAAFCVFSNNQKIFHRTIKLNNYNTVFQAEITALNEAIQHAIANHEQ</sequence>
<comment type="caution">
    <text evidence="2">The sequence shown here is derived from an EMBL/GenBank/DDBJ whole genome shotgun (WGS) entry which is preliminary data.</text>
</comment>
<dbReference type="EMBL" id="BGPR01005678">
    <property type="protein sequence ID" value="GBN12416.1"/>
    <property type="molecule type" value="Genomic_DNA"/>
</dbReference>
<feature type="compositionally biased region" description="Low complexity" evidence="1">
    <location>
        <begin position="48"/>
        <end position="58"/>
    </location>
</feature>
<name>A0A4Y2LFN7_ARAVE</name>
<organism evidence="2 3">
    <name type="scientific">Araneus ventricosus</name>
    <name type="common">Orbweaver spider</name>
    <name type="synonym">Epeira ventricosa</name>
    <dbReference type="NCBI Taxonomy" id="182803"/>
    <lineage>
        <taxon>Eukaryota</taxon>
        <taxon>Metazoa</taxon>
        <taxon>Ecdysozoa</taxon>
        <taxon>Arthropoda</taxon>
        <taxon>Chelicerata</taxon>
        <taxon>Arachnida</taxon>
        <taxon>Araneae</taxon>
        <taxon>Araneomorphae</taxon>
        <taxon>Entelegynae</taxon>
        <taxon>Araneoidea</taxon>
        <taxon>Araneidae</taxon>
        <taxon>Araneus</taxon>
    </lineage>
</organism>